<accession>A0AAD5VQI8</accession>
<proteinExistence type="predicted"/>
<keyword evidence="2" id="KW-1185">Reference proteome</keyword>
<gene>
    <name evidence="1" type="ORF">NP233_g6712</name>
</gene>
<dbReference type="Proteomes" id="UP001213000">
    <property type="component" value="Unassembled WGS sequence"/>
</dbReference>
<organism evidence="1 2">
    <name type="scientific">Leucocoprinus birnbaumii</name>
    <dbReference type="NCBI Taxonomy" id="56174"/>
    <lineage>
        <taxon>Eukaryota</taxon>
        <taxon>Fungi</taxon>
        <taxon>Dikarya</taxon>
        <taxon>Basidiomycota</taxon>
        <taxon>Agaricomycotina</taxon>
        <taxon>Agaricomycetes</taxon>
        <taxon>Agaricomycetidae</taxon>
        <taxon>Agaricales</taxon>
        <taxon>Agaricineae</taxon>
        <taxon>Agaricaceae</taxon>
        <taxon>Leucocoprinus</taxon>
    </lineage>
</organism>
<sequence>MKLRRVSGTDIVSSNWNEQRRALGPGLKGVELFKAINTLEDLQKPCQEEEEVDEVEGDGVATSKSPAANVVPGWIADLLTTLRASSSESLLARLAQLNLTLQNGAGARLWIETIFFPGVGYAVGSWQEDEQTGSLTISGTVEYATLAIDPSKHPSFIRNSRFQYIKRQDCNGSFVTEAKQGPGVPLAQHVAQAIAETYASAKYLSKDILCGRV</sequence>
<evidence type="ECO:0000313" key="2">
    <source>
        <dbReference type="Proteomes" id="UP001213000"/>
    </source>
</evidence>
<protein>
    <submittedName>
        <fullName evidence="1">Uncharacterized protein</fullName>
    </submittedName>
</protein>
<dbReference type="AlphaFoldDB" id="A0AAD5VQI8"/>
<evidence type="ECO:0000313" key="1">
    <source>
        <dbReference type="EMBL" id="KAJ3566898.1"/>
    </source>
</evidence>
<reference evidence="1" key="1">
    <citation type="submission" date="2022-07" db="EMBL/GenBank/DDBJ databases">
        <title>Genome Sequence of Leucocoprinus birnbaumii.</title>
        <authorList>
            <person name="Buettner E."/>
        </authorList>
    </citation>
    <scope>NUCLEOTIDE SEQUENCE</scope>
    <source>
        <strain evidence="1">VT141</strain>
    </source>
</reference>
<name>A0AAD5VQI8_9AGAR</name>
<dbReference type="EMBL" id="JANIEX010000452">
    <property type="protein sequence ID" value="KAJ3566898.1"/>
    <property type="molecule type" value="Genomic_DNA"/>
</dbReference>
<comment type="caution">
    <text evidence="1">The sequence shown here is derived from an EMBL/GenBank/DDBJ whole genome shotgun (WGS) entry which is preliminary data.</text>
</comment>